<evidence type="ECO:0000313" key="2">
    <source>
        <dbReference type="EMBL" id="MCD9640344.1"/>
    </source>
</evidence>
<protein>
    <submittedName>
        <fullName evidence="2">Uncharacterized protein</fullName>
    </submittedName>
</protein>
<evidence type="ECO:0000256" key="1">
    <source>
        <dbReference type="SAM" id="MobiDB-lite"/>
    </source>
</evidence>
<dbReference type="EMBL" id="JACEIK010003108">
    <property type="protein sequence ID" value="MCD9640344.1"/>
    <property type="molecule type" value="Genomic_DNA"/>
</dbReference>
<organism evidence="2 3">
    <name type="scientific">Datura stramonium</name>
    <name type="common">Jimsonweed</name>
    <name type="synonym">Common thornapple</name>
    <dbReference type="NCBI Taxonomy" id="4076"/>
    <lineage>
        <taxon>Eukaryota</taxon>
        <taxon>Viridiplantae</taxon>
        <taxon>Streptophyta</taxon>
        <taxon>Embryophyta</taxon>
        <taxon>Tracheophyta</taxon>
        <taxon>Spermatophyta</taxon>
        <taxon>Magnoliopsida</taxon>
        <taxon>eudicotyledons</taxon>
        <taxon>Gunneridae</taxon>
        <taxon>Pentapetalae</taxon>
        <taxon>asterids</taxon>
        <taxon>lamiids</taxon>
        <taxon>Solanales</taxon>
        <taxon>Solanaceae</taxon>
        <taxon>Solanoideae</taxon>
        <taxon>Datureae</taxon>
        <taxon>Datura</taxon>
    </lineage>
</organism>
<comment type="caution">
    <text evidence="2">The sequence shown here is derived from an EMBL/GenBank/DDBJ whole genome shotgun (WGS) entry which is preliminary data.</text>
</comment>
<accession>A0ABS8V2C5</accession>
<name>A0ABS8V2C5_DATST</name>
<evidence type="ECO:0000313" key="3">
    <source>
        <dbReference type="Proteomes" id="UP000823775"/>
    </source>
</evidence>
<gene>
    <name evidence="2" type="ORF">HAX54_025620</name>
</gene>
<reference evidence="2 3" key="1">
    <citation type="journal article" date="2021" name="BMC Genomics">
        <title>Datura genome reveals duplications of psychoactive alkaloid biosynthetic genes and high mutation rate following tissue culture.</title>
        <authorList>
            <person name="Rajewski A."/>
            <person name="Carter-House D."/>
            <person name="Stajich J."/>
            <person name="Litt A."/>
        </authorList>
    </citation>
    <scope>NUCLEOTIDE SEQUENCE [LARGE SCALE GENOMIC DNA]</scope>
    <source>
        <strain evidence="2">AR-01</strain>
    </source>
</reference>
<dbReference type="Proteomes" id="UP000823775">
    <property type="component" value="Unassembled WGS sequence"/>
</dbReference>
<sequence>MEKVQMSPRHSNFGNYGLDEESGVAGFGRGNGVYGQGNVGYPAPTNAGIFSPATGPASKKKANGGEEVTMVMRLVLEPTQKIMMIGREEFTFGNKQNGNDKRPVVRSSSTA</sequence>
<feature type="region of interest" description="Disordered" evidence="1">
    <location>
        <begin position="92"/>
        <end position="111"/>
    </location>
</feature>
<feature type="region of interest" description="Disordered" evidence="1">
    <location>
        <begin position="1"/>
        <end position="21"/>
    </location>
</feature>
<feature type="region of interest" description="Disordered" evidence="1">
    <location>
        <begin position="44"/>
        <end position="64"/>
    </location>
</feature>
<proteinExistence type="predicted"/>
<keyword evidence="3" id="KW-1185">Reference proteome</keyword>